<keyword evidence="6" id="KW-0539">Nucleus</keyword>
<dbReference type="Pfam" id="PF00172">
    <property type="entry name" value="Zn_clus"/>
    <property type="match status" value="1"/>
</dbReference>
<dbReference type="InterPro" id="IPR036864">
    <property type="entry name" value="Zn2-C6_fun-type_DNA-bd_sf"/>
</dbReference>
<organism evidence="8 9">
    <name type="scientific">Exophiala viscosa</name>
    <dbReference type="NCBI Taxonomy" id="2486360"/>
    <lineage>
        <taxon>Eukaryota</taxon>
        <taxon>Fungi</taxon>
        <taxon>Dikarya</taxon>
        <taxon>Ascomycota</taxon>
        <taxon>Pezizomycotina</taxon>
        <taxon>Eurotiomycetes</taxon>
        <taxon>Chaetothyriomycetidae</taxon>
        <taxon>Chaetothyriales</taxon>
        <taxon>Herpotrichiellaceae</taxon>
        <taxon>Exophiala</taxon>
    </lineage>
</organism>
<evidence type="ECO:0000259" key="7">
    <source>
        <dbReference type="Pfam" id="PF00172"/>
    </source>
</evidence>
<feature type="domain" description="Zn(2)-C6 fungal-type" evidence="7">
    <location>
        <begin position="14"/>
        <end position="41"/>
    </location>
</feature>
<dbReference type="PANTHER" id="PTHR36206">
    <property type="entry name" value="ASPERCRYPTIN BIOSYNTHESIS CLUSTER-SPECIFIC TRANSCRIPTION REGULATOR ATNN-RELATED"/>
    <property type="match status" value="1"/>
</dbReference>
<keyword evidence="9" id="KW-1185">Reference proteome</keyword>
<reference evidence="8" key="1">
    <citation type="journal article" date="2022" name="bioRxiv">
        <title>Deciphering the potential niche of two novel black yeast fungi from a biological soil crust based on their genomes, phenotypes, and melanin regulation.</title>
        <authorList>
            <consortium name="DOE Joint Genome Institute"/>
            <person name="Carr E.C."/>
            <person name="Barton Q."/>
            <person name="Grambo S."/>
            <person name="Sullivan M."/>
            <person name="Renfro C.M."/>
            <person name="Kuo A."/>
            <person name="Pangilinan J."/>
            <person name="Lipzen A."/>
            <person name="Keymanesh K."/>
            <person name="Savage E."/>
            <person name="Barry K."/>
            <person name="Grigoriev I.V."/>
            <person name="Riekhof W.R."/>
            <person name="Harris S.S."/>
        </authorList>
    </citation>
    <scope>NUCLEOTIDE SEQUENCE</scope>
    <source>
        <strain evidence="8">JF 03-4F</strain>
    </source>
</reference>
<dbReference type="PANTHER" id="PTHR36206:SF12">
    <property type="entry name" value="ASPERCRYPTIN BIOSYNTHESIS CLUSTER-SPECIFIC TRANSCRIPTION REGULATOR ATNN-RELATED"/>
    <property type="match status" value="1"/>
</dbReference>
<dbReference type="InterPro" id="IPR021858">
    <property type="entry name" value="Fun_TF"/>
</dbReference>
<gene>
    <name evidence="8" type="ORF">EDD36DRAFT_421232</name>
</gene>
<keyword evidence="5" id="KW-0804">Transcription</keyword>
<dbReference type="CDD" id="cd00067">
    <property type="entry name" value="GAL4"/>
    <property type="match status" value="1"/>
</dbReference>
<dbReference type="GO" id="GO:0003677">
    <property type="term" value="F:DNA binding"/>
    <property type="evidence" value="ECO:0007669"/>
    <property type="project" value="UniProtKB-KW"/>
</dbReference>
<evidence type="ECO:0000256" key="2">
    <source>
        <dbReference type="ARBA" id="ARBA00022833"/>
    </source>
</evidence>
<keyword evidence="1" id="KW-0479">Metal-binding</keyword>
<keyword evidence="4" id="KW-0238">DNA-binding</keyword>
<evidence type="ECO:0000313" key="9">
    <source>
        <dbReference type="Proteomes" id="UP001203852"/>
    </source>
</evidence>
<dbReference type="InterPro" id="IPR052360">
    <property type="entry name" value="Transcr_Regulatory_Proteins"/>
</dbReference>
<evidence type="ECO:0000256" key="5">
    <source>
        <dbReference type="ARBA" id="ARBA00023163"/>
    </source>
</evidence>
<keyword evidence="2" id="KW-0862">Zinc</keyword>
<evidence type="ECO:0000313" key="8">
    <source>
        <dbReference type="EMBL" id="KAI1610144.1"/>
    </source>
</evidence>
<evidence type="ECO:0000256" key="1">
    <source>
        <dbReference type="ARBA" id="ARBA00022723"/>
    </source>
</evidence>
<dbReference type="Gene3D" id="4.10.240.10">
    <property type="entry name" value="Zn(2)-C6 fungal-type DNA-binding domain"/>
    <property type="match status" value="1"/>
</dbReference>
<proteinExistence type="predicted"/>
<comment type="caution">
    <text evidence="8">The sequence shown here is derived from an EMBL/GenBank/DDBJ whole genome shotgun (WGS) entry which is preliminary data.</text>
</comment>
<dbReference type="SUPFAM" id="SSF57701">
    <property type="entry name" value="Zn2/Cys6 DNA-binding domain"/>
    <property type="match status" value="1"/>
</dbReference>
<name>A0AAN6DRT8_9EURO</name>
<keyword evidence="3" id="KW-0805">Transcription regulation</keyword>
<dbReference type="Pfam" id="PF11951">
    <property type="entry name" value="Fungal_trans_2"/>
    <property type="match status" value="1"/>
</dbReference>
<dbReference type="Proteomes" id="UP001203852">
    <property type="component" value="Unassembled WGS sequence"/>
</dbReference>
<dbReference type="GO" id="GO:0000981">
    <property type="term" value="F:DNA-binding transcription factor activity, RNA polymerase II-specific"/>
    <property type="evidence" value="ECO:0007669"/>
    <property type="project" value="InterPro"/>
</dbReference>
<evidence type="ECO:0000256" key="6">
    <source>
        <dbReference type="ARBA" id="ARBA00023242"/>
    </source>
</evidence>
<evidence type="ECO:0000256" key="3">
    <source>
        <dbReference type="ARBA" id="ARBA00023015"/>
    </source>
</evidence>
<dbReference type="EMBL" id="MU404358">
    <property type="protein sequence ID" value="KAI1610144.1"/>
    <property type="molecule type" value="Genomic_DNA"/>
</dbReference>
<dbReference type="AlphaFoldDB" id="A0AAN6DRT8"/>
<dbReference type="GO" id="GO:0008270">
    <property type="term" value="F:zinc ion binding"/>
    <property type="evidence" value="ECO:0007669"/>
    <property type="project" value="InterPro"/>
</dbReference>
<dbReference type="InterPro" id="IPR001138">
    <property type="entry name" value="Zn2Cys6_DnaBD"/>
</dbReference>
<evidence type="ECO:0000256" key="4">
    <source>
        <dbReference type="ARBA" id="ARBA00023125"/>
    </source>
</evidence>
<accession>A0AAN6DRT8</accession>
<sequence>MQHDRKLTKPRIVRKVKCDESKPDCNRCLSTGRRCDGYETEQSSQDDLVLYKPQTISRPPSFSILSAQESRSFQYFYEQTSSQLSGFHGCDFWSGIVLQLASEDEAIRHGVVALASLHENFGVGRVNGGDSEHFALKQYNLAIRRHMNQLESPKSQAGIECHLAACLIFISIEVTPPYQSVSDRAAYFTQIIRGHFASSLSLLKKSFGVFEELLRNRKYLQKTASHDLLKTFGSQLNRLESQAVGLVGAKAWGTPYASRIRGPPPKLPKAFSSAAEARDYFEYYANAFILGSGTSSGPANVAPMDNDIQQGDLRAQLYIFNHWSNGLDDLIGRSNNMPANERAALGVLQIERLILTTSLDVITQRTSVDLQVMWDKYTDTFAQIVNLAQSILEMVESSNDKAPTSRKPYFTLDLGLVGPLYDIARRCRDPQIRRRAIGLLYAYPRQEGMFDGVLAARVAERVVGIEEAGLGNVTSCADVPDWARLSDVHPVFDLEKKRAVLFYQRQLSALDVGRIPVQETIEWN</sequence>
<protein>
    <recommendedName>
        <fullName evidence="7">Zn(2)-C6 fungal-type domain-containing protein</fullName>
    </recommendedName>
</protein>